<sequence length="340" mass="38070">MTSAEQSFSKAGYLAALIIACFSSSSSYTQAFQSSSHAVQRGATISNYSPHTSALFADGGRGFGSSDSNNNSGGGGNKKNGKKPKYTIEDKSYGSSSSSSPPSAEMMITNQTPEEFFTTYNEWMPLFREYKQHSLAHSFLTSDDNTQQQSDDTLWGISTLENRNPWRLLPSKPESPTPLSHLGTFLDEWQRSLLDIPIDTLTREEDIGKGNNDLHFLEEGRRVIAVTRFHVLDGNDYSDNNEEWEMELFRTCWSEMGKLMSENVEDTGSLVVLPNTPSSLEYVQQFVQTKLVQPATWMGRNGDWEIVAMERGNLAVRLLYKLSAIPDLSEKYSPEEDDDE</sequence>
<evidence type="ECO:0000313" key="3">
    <source>
        <dbReference type="Proteomes" id="UP001224775"/>
    </source>
</evidence>
<reference evidence="2" key="1">
    <citation type="submission" date="2023-06" db="EMBL/GenBank/DDBJ databases">
        <title>Survivors Of The Sea: Transcriptome response of Skeletonema marinoi to long-term dormancy.</title>
        <authorList>
            <person name="Pinder M.I.M."/>
            <person name="Kourtchenko O."/>
            <person name="Robertson E.K."/>
            <person name="Larsson T."/>
            <person name="Maumus F."/>
            <person name="Osuna-Cruz C.M."/>
            <person name="Vancaester E."/>
            <person name="Stenow R."/>
            <person name="Vandepoele K."/>
            <person name="Ploug H."/>
            <person name="Bruchert V."/>
            <person name="Godhe A."/>
            <person name="Topel M."/>
        </authorList>
    </citation>
    <scope>NUCLEOTIDE SEQUENCE</scope>
    <source>
        <strain evidence="2">R05AC</strain>
    </source>
</reference>
<dbReference type="Proteomes" id="UP001224775">
    <property type="component" value="Unassembled WGS sequence"/>
</dbReference>
<name>A0AAD8Y7I6_9STRA</name>
<dbReference type="AlphaFoldDB" id="A0AAD8Y7I6"/>
<proteinExistence type="predicted"/>
<comment type="caution">
    <text evidence="2">The sequence shown here is derived from an EMBL/GenBank/DDBJ whole genome shotgun (WGS) entry which is preliminary data.</text>
</comment>
<dbReference type="EMBL" id="JATAAI010000016">
    <property type="protein sequence ID" value="KAK1740060.1"/>
    <property type="molecule type" value="Genomic_DNA"/>
</dbReference>
<accession>A0AAD8Y7I6</accession>
<protein>
    <submittedName>
        <fullName evidence="2">Uncharacterized protein</fullName>
    </submittedName>
</protein>
<organism evidence="2 3">
    <name type="scientific">Skeletonema marinoi</name>
    <dbReference type="NCBI Taxonomy" id="267567"/>
    <lineage>
        <taxon>Eukaryota</taxon>
        <taxon>Sar</taxon>
        <taxon>Stramenopiles</taxon>
        <taxon>Ochrophyta</taxon>
        <taxon>Bacillariophyta</taxon>
        <taxon>Coscinodiscophyceae</taxon>
        <taxon>Thalassiosirophycidae</taxon>
        <taxon>Thalassiosirales</taxon>
        <taxon>Skeletonemataceae</taxon>
        <taxon>Skeletonema</taxon>
        <taxon>Skeletonema marinoi-dohrnii complex</taxon>
    </lineage>
</organism>
<evidence type="ECO:0000313" key="2">
    <source>
        <dbReference type="EMBL" id="KAK1740060.1"/>
    </source>
</evidence>
<evidence type="ECO:0000256" key="1">
    <source>
        <dbReference type="SAM" id="MobiDB-lite"/>
    </source>
</evidence>
<gene>
    <name evidence="2" type="ORF">QTG54_009010</name>
</gene>
<feature type="region of interest" description="Disordered" evidence="1">
    <location>
        <begin position="59"/>
        <end position="106"/>
    </location>
</feature>
<keyword evidence="3" id="KW-1185">Reference proteome</keyword>